<reference evidence="7" key="1">
    <citation type="journal article" date="2019" name="Int. J. Syst. Evol. Microbiol.">
        <title>The Global Catalogue of Microorganisms (GCM) 10K type strain sequencing project: providing services to taxonomists for standard genome sequencing and annotation.</title>
        <authorList>
            <consortium name="The Broad Institute Genomics Platform"/>
            <consortium name="The Broad Institute Genome Sequencing Center for Infectious Disease"/>
            <person name="Wu L."/>
            <person name="Ma J."/>
        </authorList>
    </citation>
    <scope>NUCLEOTIDE SEQUENCE [LARGE SCALE GENOMIC DNA]</scope>
    <source>
        <strain evidence="7">CCUG 56698</strain>
    </source>
</reference>
<dbReference type="NCBIfam" id="TIGR01490">
    <property type="entry name" value="HAD-SF-IB-hyp1"/>
    <property type="match status" value="1"/>
</dbReference>
<feature type="transmembrane region" description="Helical" evidence="5">
    <location>
        <begin position="250"/>
        <end position="269"/>
    </location>
</feature>
<protein>
    <submittedName>
        <fullName evidence="6">HAD family hydrolase</fullName>
    </submittedName>
</protein>
<evidence type="ECO:0000256" key="1">
    <source>
        <dbReference type="ARBA" id="ARBA00009184"/>
    </source>
</evidence>
<keyword evidence="7" id="KW-1185">Reference proteome</keyword>
<proteinExistence type="inferred from homology"/>
<keyword evidence="5" id="KW-1133">Transmembrane helix</keyword>
<sequence length="278" mass="29724">MELLEQGDAIRRAGGPGGIAAAAFFDLDKTVLSTSSTVALREPLMRAGLVTRRDAAIGMLIHLPYLLHGADEARMEHMKEGLGELARGWDAQVLESTVREALTQAIDPVCFTEALDMIALHKDAGRSVVIASASVQEMVRPIAELLGADFSIGSLAQTDGTGAFTGRIERYNYGAAKARACLALAEAQGWDPAHCYAYSDSVTDLPLLEAVGHPAAVNPDRELRRAAEERRWEVLSFSHTVRVRSKPARIAVPVAGTAAAVGAAAFALARARRAWKAR</sequence>
<keyword evidence="3 6" id="KW-0378">Hydrolase</keyword>
<keyword evidence="2" id="KW-0479">Metal-binding</keyword>
<dbReference type="InterPro" id="IPR050582">
    <property type="entry name" value="HAD-like_SerB"/>
</dbReference>
<organism evidence="6 7">
    <name type="scientific">Schaalia naturae</name>
    <dbReference type="NCBI Taxonomy" id="635203"/>
    <lineage>
        <taxon>Bacteria</taxon>
        <taxon>Bacillati</taxon>
        <taxon>Actinomycetota</taxon>
        <taxon>Actinomycetes</taxon>
        <taxon>Actinomycetales</taxon>
        <taxon>Actinomycetaceae</taxon>
        <taxon>Schaalia</taxon>
    </lineage>
</organism>
<evidence type="ECO:0000256" key="2">
    <source>
        <dbReference type="ARBA" id="ARBA00022723"/>
    </source>
</evidence>
<evidence type="ECO:0000313" key="7">
    <source>
        <dbReference type="Proteomes" id="UP001596527"/>
    </source>
</evidence>
<name>A0ABW2SS50_9ACTO</name>
<dbReference type="CDD" id="cd02612">
    <property type="entry name" value="HAD_PGPPase"/>
    <property type="match status" value="1"/>
</dbReference>
<dbReference type="Gene3D" id="3.40.50.1000">
    <property type="entry name" value="HAD superfamily/HAD-like"/>
    <property type="match status" value="1"/>
</dbReference>
<dbReference type="Gene3D" id="1.20.1440.100">
    <property type="entry name" value="SG protein - dephosphorylation function"/>
    <property type="match status" value="1"/>
</dbReference>
<evidence type="ECO:0000256" key="5">
    <source>
        <dbReference type="SAM" id="Phobius"/>
    </source>
</evidence>
<accession>A0ABW2SS50</accession>
<dbReference type="Pfam" id="PF12710">
    <property type="entry name" value="HAD"/>
    <property type="match status" value="1"/>
</dbReference>
<comment type="similarity">
    <text evidence="1">Belongs to the HAD-like hydrolase superfamily. SerB family.</text>
</comment>
<dbReference type="InterPro" id="IPR023214">
    <property type="entry name" value="HAD_sf"/>
</dbReference>
<dbReference type="PANTHER" id="PTHR43344:SF13">
    <property type="entry name" value="PHOSPHATASE RV3661-RELATED"/>
    <property type="match status" value="1"/>
</dbReference>
<dbReference type="SUPFAM" id="SSF56784">
    <property type="entry name" value="HAD-like"/>
    <property type="match status" value="1"/>
</dbReference>
<keyword evidence="5" id="KW-0472">Membrane</keyword>
<dbReference type="NCBIfam" id="TIGR01488">
    <property type="entry name" value="HAD-SF-IB"/>
    <property type="match status" value="1"/>
</dbReference>
<comment type="caution">
    <text evidence="6">The sequence shown here is derived from an EMBL/GenBank/DDBJ whole genome shotgun (WGS) entry which is preliminary data.</text>
</comment>
<keyword evidence="4" id="KW-0460">Magnesium</keyword>
<dbReference type="RefSeq" id="WP_380976053.1">
    <property type="nucleotide sequence ID" value="NZ_JBHTEF010000001.1"/>
</dbReference>
<dbReference type="GO" id="GO:0016787">
    <property type="term" value="F:hydrolase activity"/>
    <property type="evidence" value="ECO:0007669"/>
    <property type="project" value="UniProtKB-KW"/>
</dbReference>
<dbReference type="PANTHER" id="PTHR43344">
    <property type="entry name" value="PHOSPHOSERINE PHOSPHATASE"/>
    <property type="match status" value="1"/>
</dbReference>
<evidence type="ECO:0000256" key="3">
    <source>
        <dbReference type="ARBA" id="ARBA00022801"/>
    </source>
</evidence>
<gene>
    <name evidence="6" type="ORF">ACFQWG_13295</name>
</gene>
<dbReference type="InterPro" id="IPR006385">
    <property type="entry name" value="HAD_hydro_SerB1"/>
</dbReference>
<dbReference type="EMBL" id="JBHTEF010000001">
    <property type="protein sequence ID" value="MFC7582168.1"/>
    <property type="molecule type" value="Genomic_DNA"/>
</dbReference>
<dbReference type="Proteomes" id="UP001596527">
    <property type="component" value="Unassembled WGS sequence"/>
</dbReference>
<evidence type="ECO:0000256" key="4">
    <source>
        <dbReference type="ARBA" id="ARBA00022842"/>
    </source>
</evidence>
<dbReference type="InterPro" id="IPR036412">
    <property type="entry name" value="HAD-like_sf"/>
</dbReference>
<evidence type="ECO:0000313" key="6">
    <source>
        <dbReference type="EMBL" id="MFC7582168.1"/>
    </source>
</evidence>
<keyword evidence="5" id="KW-0812">Transmembrane</keyword>